<gene>
    <name evidence="2" type="ORF">SAMN02745883_00281</name>
</gene>
<organism evidence="2 3">
    <name type="scientific">Caminicella sporogenes DSM 14501</name>
    <dbReference type="NCBI Taxonomy" id="1121266"/>
    <lineage>
        <taxon>Bacteria</taxon>
        <taxon>Bacillati</taxon>
        <taxon>Bacillota</taxon>
        <taxon>Clostridia</taxon>
        <taxon>Peptostreptococcales</taxon>
        <taxon>Caminicellaceae</taxon>
        <taxon>Caminicella</taxon>
    </lineage>
</organism>
<dbReference type="Pfam" id="PF07963">
    <property type="entry name" value="N_methyl"/>
    <property type="match status" value="1"/>
</dbReference>
<keyword evidence="1" id="KW-0812">Transmembrane</keyword>
<evidence type="ECO:0000256" key="1">
    <source>
        <dbReference type="SAM" id="Phobius"/>
    </source>
</evidence>
<dbReference type="NCBIfam" id="TIGR02532">
    <property type="entry name" value="IV_pilin_GFxxxE"/>
    <property type="match status" value="1"/>
</dbReference>
<name>A0A1M6LNW5_9FIRM</name>
<dbReference type="STRING" id="1121266.SAMN02745883_00281"/>
<accession>A0A1M6LNW5</accession>
<keyword evidence="1" id="KW-0472">Membrane</keyword>
<protein>
    <submittedName>
        <fullName evidence="2">Prepilin-type N-terminal cleavage/methylation domain-containing protein</fullName>
    </submittedName>
</protein>
<dbReference type="EMBL" id="FRAJ01000003">
    <property type="protein sequence ID" value="SHJ72752.1"/>
    <property type="molecule type" value="Genomic_DNA"/>
</dbReference>
<keyword evidence="3" id="KW-1185">Reference proteome</keyword>
<evidence type="ECO:0000313" key="2">
    <source>
        <dbReference type="EMBL" id="SHJ72752.1"/>
    </source>
</evidence>
<feature type="transmembrane region" description="Helical" evidence="1">
    <location>
        <begin position="16"/>
        <end position="38"/>
    </location>
</feature>
<dbReference type="AlphaFoldDB" id="A0A1M6LNW5"/>
<proteinExistence type="predicted"/>
<evidence type="ECO:0000313" key="3">
    <source>
        <dbReference type="Proteomes" id="UP000184082"/>
    </source>
</evidence>
<dbReference type="InterPro" id="IPR012902">
    <property type="entry name" value="N_methyl_site"/>
</dbReference>
<dbReference type="Proteomes" id="UP000184082">
    <property type="component" value="Unassembled WGS sequence"/>
</dbReference>
<reference evidence="2 3" key="1">
    <citation type="submission" date="2016-11" db="EMBL/GenBank/DDBJ databases">
        <authorList>
            <person name="Jaros S."/>
            <person name="Januszkiewicz K."/>
            <person name="Wedrychowicz H."/>
        </authorList>
    </citation>
    <scope>NUCLEOTIDE SEQUENCE [LARGE SCALE GENOMIC DNA]</scope>
    <source>
        <strain evidence="2 3">DSM 14501</strain>
    </source>
</reference>
<sequence length="259" mass="29523">MFKIIKSEKGLSLIELLVSIAILSIIIVPLSNMFLMAVKIDTKAKDKLIAVNLAQNVVEASRENEKYEINGNYSINGNIISQFKRYEILENQANPDSYYSAIITIEEDKPNEVKIYSIPSDSKRSSSELMQNLILTITDNYIEYDGKSVGYTKNAIKIECYDQDENYELVKNFKIKIKTEKEITIHIVKMISEGFSNNNDVSIDIIQGRAKIIDGLYCRVRSDNSFDTENNQNRLLKIKANISKNSETVTELNTIKKVK</sequence>
<keyword evidence="1" id="KW-1133">Transmembrane helix</keyword>
<dbReference type="RefSeq" id="WP_072965590.1">
    <property type="nucleotide sequence ID" value="NZ_FRAJ01000003.1"/>
</dbReference>